<dbReference type="Proteomes" id="UP000625568">
    <property type="component" value="Chromosome 2"/>
</dbReference>
<dbReference type="GO" id="GO:0030288">
    <property type="term" value="C:outer membrane-bounded periplasmic space"/>
    <property type="evidence" value="ECO:0007669"/>
    <property type="project" value="InterPro"/>
</dbReference>
<keyword evidence="9" id="KW-1185">Reference proteome</keyword>
<evidence type="ECO:0000313" key="9">
    <source>
        <dbReference type="Proteomes" id="UP000625568"/>
    </source>
</evidence>
<dbReference type="AlphaFoldDB" id="A0A892ID21"/>
<keyword evidence="3" id="KW-0813">Transport</keyword>
<keyword evidence="5" id="KW-0574">Periplasm</keyword>
<dbReference type="Pfam" id="PF00497">
    <property type="entry name" value="SBP_bac_3"/>
    <property type="match status" value="1"/>
</dbReference>
<evidence type="ECO:0000256" key="4">
    <source>
        <dbReference type="ARBA" id="ARBA00022729"/>
    </source>
</evidence>
<evidence type="ECO:0000256" key="6">
    <source>
        <dbReference type="SAM" id="SignalP"/>
    </source>
</evidence>
<dbReference type="InterPro" id="IPR001638">
    <property type="entry name" value="Solute-binding_3/MltF_N"/>
</dbReference>
<evidence type="ECO:0000256" key="5">
    <source>
        <dbReference type="ARBA" id="ARBA00022764"/>
    </source>
</evidence>
<organism evidence="8 9">
    <name type="scientific">Burkholderia dolosa</name>
    <dbReference type="NCBI Taxonomy" id="152500"/>
    <lineage>
        <taxon>Bacteria</taxon>
        <taxon>Pseudomonadati</taxon>
        <taxon>Pseudomonadota</taxon>
        <taxon>Betaproteobacteria</taxon>
        <taxon>Burkholderiales</taxon>
        <taxon>Burkholderiaceae</taxon>
        <taxon>Burkholderia</taxon>
        <taxon>Burkholderia cepacia complex</taxon>
    </lineage>
</organism>
<name>A0A892ID21_9BURK</name>
<accession>A0A892ID21</accession>
<protein>
    <submittedName>
        <fullName evidence="8">ABC transporter substrate-binding protein</fullName>
    </submittedName>
</protein>
<dbReference type="NCBIfam" id="TIGR01096">
    <property type="entry name" value="3A0103s03R"/>
    <property type="match status" value="1"/>
</dbReference>
<keyword evidence="4 6" id="KW-0732">Signal</keyword>
<gene>
    <name evidence="8" type="ORF">I6K02_21405</name>
</gene>
<dbReference type="SMART" id="SM00062">
    <property type="entry name" value="PBPb"/>
    <property type="match status" value="1"/>
</dbReference>
<comment type="similarity">
    <text evidence="2">Belongs to the bacterial solute-binding protein 3 family.</text>
</comment>
<proteinExistence type="inferred from homology"/>
<dbReference type="CDD" id="cd13703">
    <property type="entry name" value="PBP2_HisJ_LAO"/>
    <property type="match status" value="1"/>
</dbReference>
<evidence type="ECO:0000313" key="8">
    <source>
        <dbReference type="EMBL" id="QRO79127.1"/>
    </source>
</evidence>
<dbReference type="InterPro" id="IPR005768">
    <property type="entry name" value="Lys_Arg_Orn-bd"/>
</dbReference>
<feature type="chain" id="PRO_5034448386" evidence="6">
    <location>
        <begin position="22"/>
        <end position="259"/>
    </location>
</feature>
<dbReference type="Gene3D" id="3.40.190.10">
    <property type="entry name" value="Periplasmic binding protein-like II"/>
    <property type="match status" value="2"/>
</dbReference>
<evidence type="ECO:0000259" key="7">
    <source>
        <dbReference type="SMART" id="SM00062"/>
    </source>
</evidence>
<sequence length="259" mass="28472">MRKPHLLAIVLLAISTTSAYAGDWTTVRFGTATSYPPFHSERPDGSLTGFDIDLGNEICRRMHARCVWVESDFDSIIPALQARKFDGIVSALSITPQRARQIAFSSKLYDIPARLVARKGAGLLPTPASLKGKRIGVVQGSTQERYAQTYWEPDGAIVVSYEDQELVYADLVDGRLDATLTNAAQAEYGFLDTPEGADYAFAGQPLTDPTIFGVGTAVGLRKQDTDLEARIDRAIADMRSDGTYDRIARKYFSFDVYGE</sequence>
<feature type="signal peptide" evidence="6">
    <location>
        <begin position="1"/>
        <end position="21"/>
    </location>
</feature>
<evidence type="ECO:0000256" key="3">
    <source>
        <dbReference type="ARBA" id="ARBA00022448"/>
    </source>
</evidence>
<dbReference type="PANTHER" id="PTHR35936:SF13">
    <property type="entry name" value="HISTIDINE-BINDING PERIPLASMIC PROTEIN"/>
    <property type="match status" value="1"/>
</dbReference>
<dbReference type="EMBL" id="CP069483">
    <property type="protein sequence ID" value="QRO79127.1"/>
    <property type="molecule type" value="Genomic_DNA"/>
</dbReference>
<comment type="subcellular location">
    <subcellularLocation>
        <location evidence="1">Periplasm</location>
    </subcellularLocation>
</comment>
<feature type="domain" description="Solute-binding protein family 3/N-terminal" evidence="7">
    <location>
        <begin position="26"/>
        <end position="255"/>
    </location>
</feature>
<reference evidence="8 9" key="1">
    <citation type="submission" date="2021-02" db="EMBL/GenBank/DDBJ databases">
        <title>FDA dAtabase for Regulatory Grade micrObial Sequences (FDA-ARGOS): Supporting development and validation of Infectious Disease Dx tests.</title>
        <authorList>
            <person name="Minogue T."/>
            <person name="Wolcott M."/>
            <person name="Wasieloski L."/>
            <person name="Aguilar W."/>
            <person name="Moore D."/>
            <person name="Jaissle J."/>
            <person name="Tallon L."/>
            <person name="Sadzewicz L."/>
            <person name="Zhao X."/>
            <person name="Boylan J."/>
            <person name="Ott S."/>
            <person name="Bowen H."/>
            <person name="Vavikolanu K."/>
            <person name="Mehta A."/>
            <person name="Aluvathingal J."/>
            <person name="Nadendla S."/>
            <person name="Yan Y."/>
            <person name="Sichtig H."/>
        </authorList>
    </citation>
    <scope>NUCLEOTIDE SEQUENCE [LARGE SCALE GENOMIC DNA]</scope>
    <source>
        <strain evidence="8 9">FDAARGOS_1272</strain>
    </source>
</reference>
<evidence type="ECO:0000256" key="2">
    <source>
        <dbReference type="ARBA" id="ARBA00010333"/>
    </source>
</evidence>
<evidence type="ECO:0000256" key="1">
    <source>
        <dbReference type="ARBA" id="ARBA00004418"/>
    </source>
</evidence>
<dbReference type="SUPFAM" id="SSF53850">
    <property type="entry name" value="Periplasmic binding protein-like II"/>
    <property type="match status" value="1"/>
</dbReference>
<dbReference type="RefSeq" id="WP_035975408.1">
    <property type="nucleotide sequence ID" value="NZ_CABVPR010000001.1"/>
</dbReference>
<dbReference type="PANTHER" id="PTHR35936">
    <property type="entry name" value="MEMBRANE-BOUND LYTIC MUREIN TRANSGLYCOSYLASE F"/>
    <property type="match status" value="1"/>
</dbReference>
<dbReference type="GeneID" id="93128963"/>